<dbReference type="PANTHER" id="PTHR43731">
    <property type="entry name" value="RHOMBOID PROTEASE"/>
    <property type="match status" value="1"/>
</dbReference>
<keyword evidence="10" id="KW-1185">Reference proteome</keyword>
<evidence type="ECO:0000256" key="7">
    <source>
        <dbReference type="SAM" id="Phobius"/>
    </source>
</evidence>
<dbReference type="InterPro" id="IPR035952">
    <property type="entry name" value="Rhomboid-like_sf"/>
</dbReference>
<accession>A0A840WPB5</accession>
<protein>
    <submittedName>
        <fullName evidence="9">Membrane associated rhomboid family serine protease</fullName>
    </submittedName>
</protein>
<dbReference type="EMBL" id="JACIJS010000010">
    <property type="protein sequence ID" value="MBB5516889.1"/>
    <property type="molecule type" value="Genomic_DNA"/>
</dbReference>
<evidence type="ECO:0000256" key="4">
    <source>
        <dbReference type="ARBA" id="ARBA00022801"/>
    </source>
</evidence>
<keyword evidence="6 7" id="KW-0472">Membrane</keyword>
<dbReference type="RefSeq" id="WP_184012848.1">
    <property type="nucleotide sequence ID" value="NZ_JACIJS010000010.1"/>
</dbReference>
<evidence type="ECO:0000256" key="3">
    <source>
        <dbReference type="ARBA" id="ARBA00022692"/>
    </source>
</evidence>
<reference evidence="9 10" key="1">
    <citation type="submission" date="2020-08" db="EMBL/GenBank/DDBJ databases">
        <title>Genomic Encyclopedia of Type Strains, Phase IV (KMG-IV): sequencing the most valuable type-strain genomes for metagenomic binning, comparative biology and taxonomic classification.</title>
        <authorList>
            <person name="Goeker M."/>
        </authorList>
    </citation>
    <scope>NUCLEOTIDE SEQUENCE [LARGE SCALE GENOMIC DNA]</scope>
    <source>
        <strain evidence="9 10">DSM 103377</strain>
    </source>
</reference>
<evidence type="ECO:0000256" key="2">
    <source>
        <dbReference type="ARBA" id="ARBA00009045"/>
    </source>
</evidence>
<feature type="transmembrane region" description="Helical" evidence="7">
    <location>
        <begin position="63"/>
        <end position="83"/>
    </location>
</feature>
<dbReference type="GO" id="GO:0016020">
    <property type="term" value="C:membrane"/>
    <property type="evidence" value="ECO:0007669"/>
    <property type="project" value="UniProtKB-SubCell"/>
</dbReference>
<keyword evidence="5 7" id="KW-1133">Transmembrane helix</keyword>
<keyword evidence="3 7" id="KW-0812">Transmembrane</keyword>
<comment type="caution">
    <text evidence="9">The sequence shown here is derived from an EMBL/GenBank/DDBJ whole genome shotgun (WGS) entry which is preliminary data.</text>
</comment>
<feature type="transmembrane region" description="Helical" evidence="7">
    <location>
        <begin position="6"/>
        <end position="26"/>
    </location>
</feature>
<dbReference type="SUPFAM" id="SSF144091">
    <property type="entry name" value="Rhomboid-like"/>
    <property type="match status" value="1"/>
</dbReference>
<organism evidence="9 10">
    <name type="scientific">Rubricella aquisinus</name>
    <dbReference type="NCBI Taxonomy" id="2028108"/>
    <lineage>
        <taxon>Bacteria</taxon>
        <taxon>Pseudomonadati</taxon>
        <taxon>Pseudomonadota</taxon>
        <taxon>Alphaproteobacteria</taxon>
        <taxon>Rhodobacterales</taxon>
        <taxon>Paracoccaceae</taxon>
        <taxon>Rubricella</taxon>
    </lineage>
</organism>
<proteinExistence type="inferred from homology"/>
<evidence type="ECO:0000313" key="9">
    <source>
        <dbReference type="EMBL" id="MBB5516889.1"/>
    </source>
</evidence>
<feature type="domain" description="Peptidase S54 rhomboid" evidence="8">
    <location>
        <begin position="56"/>
        <end position="194"/>
    </location>
</feature>
<feature type="transmembrane region" description="Helical" evidence="7">
    <location>
        <begin position="33"/>
        <end position="51"/>
    </location>
</feature>
<dbReference type="PANTHER" id="PTHR43731:SF14">
    <property type="entry name" value="PRESENILIN-ASSOCIATED RHOMBOID-LIKE PROTEIN, MITOCHONDRIAL"/>
    <property type="match status" value="1"/>
</dbReference>
<evidence type="ECO:0000256" key="6">
    <source>
        <dbReference type="ARBA" id="ARBA00023136"/>
    </source>
</evidence>
<dbReference type="GO" id="GO:0004252">
    <property type="term" value="F:serine-type endopeptidase activity"/>
    <property type="evidence" value="ECO:0007669"/>
    <property type="project" value="InterPro"/>
</dbReference>
<comment type="similarity">
    <text evidence="2">Belongs to the peptidase S54 family.</text>
</comment>
<dbReference type="AlphaFoldDB" id="A0A840WPB5"/>
<dbReference type="InterPro" id="IPR050925">
    <property type="entry name" value="Rhomboid_protease_S54"/>
</dbReference>
<name>A0A840WPB5_9RHOB</name>
<feature type="transmembrane region" description="Helical" evidence="7">
    <location>
        <begin position="156"/>
        <end position="176"/>
    </location>
</feature>
<evidence type="ECO:0000256" key="1">
    <source>
        <dbReference type="ARBA" id="ARBA00004141"/>
    </source>
</evidence>
<evidence type="ECO:0000259" key="8">
    <source>
        <dbReference type="Pfam" id="PF01694"/>
    </source>
</evidence>
<sequence length="195" mass="21217">MPVIWGLAILMAIVEGVLYLGDIGLGPVGHRMAFAYGAFWSPLLGDVVPLYQGQKYVMFLSHAFLHGGLLHLAMNVTILLSLGRLGVLAVGERRTLILFFLSVLAGAVAFVFLGPSDPVPMVGASGGLFGLIAAWKRWEWDMVRARGLSLTPQYRFLLGFLAINIALVIFMPSIAWEAHLGGFVLGWLLAPTLRR</sequence>
<dbReference type="InterPro" id="IPR022764">
    <property type="entry name" value="Peptidase_S54_rhomboid_dom"/>
</dbReference>
<dbReference type="Gene3D" id="1.20.1540.10">
    <property type="entry name" value="Rhomboid-like"/>
    <property type="match status" value="1"/>
</dbReference>
<dbReference type="Proteomes" id="UP000553766">
    <property type="component" value="Unassembled WGS sequence"/>
</dbReference>
<evidence type="ECO:0000256" key="5">
    <source>
        <dbReference type="ARBA" id="ARBA00022989"/>
    </source>
</evidence>
<feature type="transmembrane region" description="Helical" evidence="7">
    <location>
        <begin position="119"/>
        <end position="135"/>
    </location>
</feature>
<keyword evidence="4" id="KW-0378">Hydrolase</keyword>
<gene>
    <name evidence="9" type="ORF">FHS89_002933</name>
</gene>
<keyword evidence="9" id="KW-0645">Protease</keyword>
<dbReference type="Pfam" id="PF01694">
    <property type="entry name" value="Rhomboid"/>
    <property type="match status" value="1"/>
</dbReference>
<feature type="transmembrane region" description="Helical" evidence="7">
    <location>
        <begin position="95"/>
        <end position="113"/>
    </location>
</feature>
<evidence type="ECO:0000313" key="10">
    <source>
        <dbReference type="Proteomes" id="UP000553766"/>
    </source>
</evidence>
<comment type="subcellular location">
    <subcellularLocation>
        <location evidence="1">Membrane</location>
        <topology evidence="1">Multi-pass membrane protein</topology>
    </subcellularLocation>
</comment>
<dbReference type="GO" id="GO:0006508">
    <property type="term" value="P:proteolysis"/>
    <property type="evidence" value="ECO:0007669"/>
    <property type="project" value="UniProtKB-KW"/>
</dbReference>